<evidence type="ECO:0000313" key="3">
    <source>
        <dbReference type="Proteomes" id="UP001085076"/>
    </source>
</evidence>
<keyword evidence="1" id="KW-0812">Transmembrane</keyword>
<evidence type="ECO:0008006" key="4">
    <source>
        <dbReference type="Google" id="ProtNLM"/>
    </source>
</evidence>
<protein>
    <recommendedName>
        <fullName evidence="4">Glycosyl transferase family 1 domain-containing protein</fullName>
    </recommendedName>
</protein>
<reference evidence="2" key="2">
    <citation type="journal article" date="2022" name="Hortic Res">
        <title>The genome of Dioscorea zingiberensis sheds light on the biosynthesis, origin and evolution of the medicinally important diosgenin saponins.</title>
        <authorList>
            <person name="Li Y."/>
            <person name="Tan C."/>
            <person name="Li Z."/>
            <person name="Guo J."/>
            <person name="Li S."/>
            <person name="Chen X."/>
            <person name="Wang C."/>
            <person name="Dai X."/>
            <person name="Yang H."/>
            <person name="Song W."/>
            <person name="Hou L."/>
            <person name="Xu J."/>
            <person name="Tong Z."/>
            <person name="Xu A."/>
            <person name="Yuan X."/>
            <person name="Wang W."/>
            <person name="Yang Q."/>
            <person name="Chen L."/>
            <person name="Sun Z."/>
            <person name="Wang K."/>
            <person name="Pan B."/>
            <person name="Chen J."/>
            <person name="Bao Y."/>
            <person name="Liu F."/>
            <person name="Qi X."/>
            <person name="Gang D.R."/>
            <person name="Wen J."/>
            <person name="Li J."/>
        </authorList>
    </citation>
    <scope>NUCLEOTIDE SEQUENCE</scope>
    <source>
        <strain evidence="2">Dzin_1.0</strain>
    </source>
</reference>
<gene>
    <name evidence="2" type="ORF">J5N97_021305</name>
</gene>
<keyword evidence="1" id="KW-1133">Transmembrane helix</keyword>
<keyword evidence="1" id="KW-0472">Membrane</keyword>
<feature type="transmembrane region" description="Helical" evidence="1">
    <location>
        <begin position="33"/>
        <end position="51"/>
    </location>
</feature>
<sequence>MKACCNVRSIWRPKSGMNPQGQPEVNERKMNNVLMICVSAIVALLLALYLTKPERTPPNSSRPQCVRWMAPFLSGGGYSSEAWSFVNALQNTSMNLKLKIDHHGDLQNPQFWHGLSQHSQSLAFKLHATPCATSRAIVVCHSEPGAWYPPLFETFPCPPAGYGKDKPLFVIGRTMFETDRLNAEHVKRCNRMDEVWVPTEFHVSTFIRSGVEPSKVVKMVQPVDVHFFDPSKHEALLLTGKAPVLGASGEKKFKFLSVFKWEKRKGWDVLLGAYLREFSGADEVALYLLVNAYHSDDGFRTKIVDFVEECGIEEPESGWAAVFVIDVHVPEIHMPRVYKAADAFVLPSRGEGWGRPVVEAMAMGLPVIVTNWSGPTEYLTEENGYLVAVERMSEVEEGAFVGHRWAEPARDGLRVLMRRVVENGEEARRKGRRAREDMVQRFSPEVVAKLVVRRMEEIAEMIVSV</sequence>
<name>A0A9D5CHK4_9LILI</name>
<evidence type="ECO:0000256" key="1">
    <source>
        <dbReference type="SAM" id="Phobius"/>
    </source>
</evidence>
<dbReference type="AlphaFoldDB" id="A0A9D5CHK4"/>
<dbReference type="SUPFAM" id="SSF53756">
    <property type="entry name" value="UDP-Glycosyltransferase/glycogen phosphorylase"/>
    <property type="match status" value="1"/>
</dbReference>
<comment type="caution">
    <text evidence="2">The sequence shown here is derived from an EMBL/GenBank/DDBJ whole genome shotgun (WGS) entry which is preliminary data.</text>
</comment>
<dbReference type="PANTHER" id="PTHR46656">
    <property type="entry name" value="PUTATIVE-RELATED"/>
    <property type="match status" value="1"/>
</dbReference>
<dbReference type="Proteomes" id="UP001085076">
    <property type="component" value="Miscellaneous, Linkage group lg05"/>
</dbReference>
<dbReference type="OrthoDB" id="2193793at2759"/>
<proteinExistence type="predicted"/>
<dbReference type="Pfam" id="PF13692">
    <property type="entry name" value="Glyco_trans_1_4"/>
    <property type="match status" value="1"/>
</dbReference>
<organism evidence="2 3">
    <name type="scientific">Dioscorea zingiberensis</name>
    <dbReference type="NCBI Taxonomy" id="325984"/>
    <lineage>
        <taxon>Eukaryota</taxon>
        <taxon>Viridiplantae</taxon>
        <taxon>Streptophyta</taxon>
        <taxon>Embryophyta</taxon>
        <taxon>Tracheophyta</taxon>
        <taxon>Spermatophyta</taxon>
        <taxon>Magnoliopsida</taxon>
        <taxon>Liliopsida</taxon>
        <taxon>Dioscoreales</taxon>
        <taxon>Dioscoreaceae</taxon>
        <taxon>Dioscorea</taxon>
    </lineage>
</organism>
<dbReference type="Gene3D" id="3.40.50.2000">
    <property type="entry name" value="Glycogen Phosphorylase B"/>
    <property type="match status" value="1"/>
</dbReference>
<dbReference type="EMBL" id="JAGGNH010000005">
    <property type="protein sequence ID" value="KAJ0973346.1"/>
    <property type="molecule type" value="Genomic_DNA"/>
</dbReference>
<reference evidence="2" key="1">
    <citation type="submission" date="2021-03" db="EMBL/GenBank/DDBJ databases">
        <authorList>
            <person name="Li Z."/>
            <person name="Yang C."/>
        </authorList>
    </citation>
    <scope>NUCLEOTIDE SEQUENCE</scope>
    <source>
        <strain evidence="2">Dzin_1.0</strain>
        <tissue evidence="2">Leaf</tissue>
    </source>
</reference>
<accession>A0A9D5CHK4</accession>
<keyword evidence="3" id="KW-1185">Reference proteome</keyword>
<dbReference type="PANTHER" id="PTHR46656:SF3">
    <property type="entry name" value="PUTATIVE-RELATED"/>
    <property type="match status" value="1"/>
</dbReference>
<evidence type="ECO:0000313" key="2">
    <source>
        <dbReference type="EMBL" id="KAJ0973346.1"/>
    </source>
</evidence>